<gene>
    <name evidence="1" type="ORF">COT97_05120</name>
</gene>
<reference evidence="2" key="1">
    <citation type="submission" date="2017-09" db="EMBL/GenBank/DDBJ databases">
        <title>Depth-based differentiation of microbial function through sediment-hosted aquifers and enrichment of novel symbionts in the deep terrestrial subsurface.</title>
        <authorList>
            <person name="Probst A.J."/>
            <person name="Ladd B."/>
            <person name="Jarett J.K."/>
            <person name="Geller-Mcgrath D.E."/>
            <person name="Sieber C.M.K."/>
            <person name="Emerson J.B."/>
            <person name="Anantharaman K."/>
            <person name="Thomas B.C."/>
            <person name="Malmstrom R."/>
            <person name="Stieglmeier M."/>
            <person name="Klingl A."/>
            <person name="Woyke T."/>
            <person name="Ryan C.M."/>
            <person name="Banfield J.F."/>
        </authorList>
    </citation>
    <scope>NUCLEOTIDE SEQUENCE [LARGE SCALE GENOMIC DNA]</scope>
</reference>
<name>A0A2H0V3U9_9BACT</name>
<comment type="caution">
    <text evidence="1">The sequence shown here is derived from an EMBL/GenBank/DDBJ whole genome shotgun (WGS) entry which is preliminary data.</text>
</comment>
<dbReference type="EMBL" id="PFAP01000041">
    <property type="protein sequence ID" value="PIR93718.1"/>
    <property type="molecule type" value="Genomic_DNA"/>
</dbReference>
<sequence>MAGFEEAPSVSQERMNGMADDLEDMNNLLNNGRGAVCVEDVILYLRRGDIASARNCADTDQDKIRRFCEIQKYIFDHLFNSDDRRRRTFDTKRNPCGGSIYK</sequence>
<accession>A0A2H0V3U9</accession>
<dbReference type="Proteomes" id="UP000229901">
    <property type="component" value="Unassembled WGS sequence"/>
</dbReference>
<evidence type="ECO:0000313" key="1">
    <source>
        <dbReference type="EMBL" id="PIR93718.1"/>
    </source>
</evidence>
<proteinExistence type="predicted"/>
<evidence type="ECO:0000313" key="2">
    <source>
        <dbReference type="Proteomes" id="UP000229901"/>
    </source>
</evidence>
<protein>
    <submittedName>
        <fullName evidence="1">Uncharacterized protein</fullName>
    </submittedName>
</protein>
<dbReference type="AlphaFoldDB" id="A0A2H0V3U9"/>
<organism evidence="1 2">
    <name type="scientific">Candidatus Falkowbacteria bacterium CG10_big_fil_rev_8_21_14_0_10_39_11</name>
    <dbReference type="NCBI Taxonomy" id="1974565"/>
    <lineage>
        <taxon>Bacteria</taxon>
        <taxon>Candidatus Falkowiibacteriota</taxon>
    </lineage>
</organism>